<dbReference type="InterPro" id="IPR032808">
    <property type="entry name" value="DoxX"/>
</dbReference>
<feature type="transmembrane region" description="Helical" evidence="5">
    <location>
        <begin position="46"/>
        <end position="68"/>
    </location>
</feature>
<evidence type="ECO:0000256" key="4">
    <source>
        <dbReference type="ARBA" id="ARBA00023136"/>
    </source>
</evidence>
<keyword evidence="2 5" id="KW-0812">Transmembrane</keyword>
<evidence type="ECO:0000313" key="7">
    <source>
        <dbReference type="Proteomes" id="UP000826300"/>
    </source>
</evidence>
<sequence>MTFDITPYAAALGYFLLGGIFVFAGIDHFRSFQAVRGMVAGRGWPLPGPLLASVSTFQIVAGLCLVLGPLRPWAALGLAAFTVAASLSFLDFWRTKTPDRTWMRSEFTINVGLVGGLILAFAASL</sequence>
<gene>
    <name evidence="6" type="ORF">JO391_00175</name>
</gene>
<name>A0A8G0ZWI7_9RHOB</name>
<feature type="transmembrane region" description="Helical" evidence="5">
    <location>
        <begin position="105"/>
        <end position="123"/>
    </location>
</feature>
<keyword evidence="7" id="KW-1185">Reference proteome</keyword>
<dbReference type="Pfam" id="PF07681">
    <property type="entry name" value="DoxX"/>
    <property type="match status" value="1"/>
</dbReference>
<feature type="transmembrane region" description="Helical" evidence="5">
    <location>
        <begin position="6"/>
        <end position="26"/>
    </location>
</feature>
<feature type="transmembrane region" description="Helical" evidence="5">
    <location>
        <begin position="74"/>
        <end position="93"/>
    </location>
</feature>
<dbReference type="EMBL" id="CP069370">
    <property type="protein sequence ID" value="QYZ69998.1"/>
    <property type="molecule type" value="Genomic_DNA"/>
</dbReference>
<protein>
    <submittedName>
        <fullName evidence="6">DoxX family protein</fullName>
    </submittedName>
</protein>
<dbReference type="KEGG" id="nsm:JO391_00175"/>
<dbReference type="RefSeq" id="WP_220662214.1">
    <property type="nucleotide sequence ID" value="NZ_CP069370.1"/>
</dbReference>
<comment type="subcellular location">
    <subcellularLocation>
        <location evidence="1">Membrane</location>
        <topology evidence="1">Multi-pass membrane protein</topology>
    </subcellularLocation>
</comment>
<evidence type="ECO:0000256" key="3">
    <source>
        <dbReference type="ARBA" id="ARBA00022989"/>
    </source>
</evidence>
<dbReference type="AlphaFoldDB" id="A0A8G0ZWI7"/>
<organism evidence="6 7">
    <name type="scientific">Neotabrizicola shimadae</name>
    <dbReference type="NCBI Taxonomy" id="2807096"/>
    <lineage>
        <taxon>Bacteria</taxon>
        <taxon>Pseudomonadati</taxon>
        <taxon>Pseudomonadota</taxon>
        <taxon>Alphaproteobacteria</taxon>
        <taxon>Rhodobacterales</taxon>
        <taxon>Paracoccaceae</taxon>
        <taxon>Neotabrizicola</taxon>
    </lineage>
</organism>
<evidence type="ECO:0000256" key="2">
    <source>
        <dbReference type="ARBA" id="ARBA00022692"/>
    </source>
</evidence>
<keyword evidence="4 5" id="KW-0472">Membrane</keyword>
<dbReference type="Proteomes" id="UP000826300">
    <property type="component" value="Chromosome"/>
</dbReference>
<evidence type="ECO:0000256" key="1">
    <source>
        <dbReference type="ARBA" id="ARBA00004141"/>
    </source>
</evidence>
<evidence type="ECO:0000256" key="5">
    <source>
        <dbReference type="SAM" id="Phobius"/>
    </source>
</evidence>
<reference evidence="6" key="1">
    <citation type="submission" date="2021-02" db="EMBL/GenBank/DDBJ databases">
        <title>Rhodobacter shimadae sp. nov., an aerobic anoxygenic phototrophic bacterium isolated from a hot spring.</title>
        <authorList>
            <person name="Muramatsu S."/>
            <person name="Haruta S."/>
            <person name="Hirose S."/>
            <person name="Hanada S."/>
        </authorList>
    </citation>
    <scope>NUCLEOTIDE SEQUENCE</scope>
    <source>
        <strain evidence="6">N10</strain>
    </source>
</reference>
<accession>A0A8G0ZWI7</accession>
<evidence type="ECO:0000313" key="6">
    <source>
        <dbReference type="EMBL" id="QYZ69998.1"/>
    </source>
</evidence>
<proteinExistence type="predicted"/>
<dbReference type="GO" id="GO:0016020">
    <property type="term" value="C:membrane"/>
    <property type="evidence" value="ECO:0007669"/>
    <property type="project" value="UniProtKB-SubCell"/>
</dbReference>
<keyword evidence="3 5" id="KW-1133">Transmembrane helix</keyword>